<keyword evidence="6" id="KW-1185">Reference proteome</keyword>
<evidence type="ECO:0000313" key="5">
    <source>
        <dbReference type="EMBL" id="KFI44505.1"/>
    </source>
</evidence>
<feature type="domain" description="Adhesin isopeptide-forming adherence" evidence="4">
    <location>
        <begin position="683"/>
        <end position="859"/>
    </location>
</feature>
<gene>
    <name evidence="5" type="ORF">BBIA_2413</name>
</gene>
<dbReference type="EMBL" id="JGYN01000046">
    <property type="protein sequence ID" value="KFI44505.1"/>
    <property type="molecule type" value="Genomic_DNA"/>
</dbReference>
<feature type="transmembrane region" description="Helical" evidence="2">
    <location>
        <begin position="1210"/>
        <end position="1230"/>
    </location>
</feature>
<dbReference type="Proteomes" id="UP000029108">
    <property type="component" value="Unassembled WGS sequence"/>
</dbReference>
<organism evidence="5 6">
    <name type="scientific">Bifidobacterium biavatii DSM 23969</name>
    <dbReference type="NCBI Taxonomy" id="1437608"/>
    <lineage>
        <taxon>Bacteria</taxon>
        <taxon>Bacillati</taxon>
        <taxon>Actinomycetota</taxon>
        <taxon>Actinomycetes</taxon>
        <taxon>Bifidobacteriales</taxon>
        <taxon>Bifidobacteriaceae</taxon>
        <taxon>Bifidobacterium</taxon>
    </lineage>
</organism>
<feature type="domain" description="Cell surface antigen C-terminal" evidence="3">
    <location>
        <begin position="863"/>
        <end position="1030"/>
    </location>
</feature>
<dbReference type="InterPro" id="IPR032300">
    <property type="entry name" value="Antigen_C"/>
</dbReference>
<keyword evidence="2" id="KW-1133">Transmembrane helix</keyword>
<feature type="compositionally biased region" description="Basic and acidic residues" evidence="1">
    <location>
        <begin position="1262"/>
        <end position="1278"/>
    </location>
</feature>
<dbReference type="Pfam" id="PF16364">
    <property type="entry name" value="Antigen_C"/>
    <property type="match status" value="1"/>
</dbReference>
<accession>A0A086ZDA5</accession>
<dbReference type="STRING" id="1437608.GCA_000771645_01989"/>
<evidence type="ECO:0000256" key="1">
    <source>
        <dbReference type="SAM" id="MobiDB-lite"/>
    </source>
</evidence>
<feature type="region of interest" description="Disordered" evidence="1">
    <location>
        <begin position="1250"/>
        <end position="1278"/>
    </location>
</feature>
<dbReference type="Gene3D" id="2.60.40.740">
    <property type="match status" value="3"/>
</dbReference>
<proteinExistence type="predicted"/>
<dbReference type="InterPro" id="IPR026345">
    <property type="entry name" value="Adh_isopep-form_adh_dom"/>
</dbReference>
<reference evidence="5 6" key="1">
    <citation type="submission" date="2014-03" db="EMBL/GenBank/DDBJ databases">
        <title>Genomics of Bifidobacteria.</title>
        <authorList>
            <person name="Ventura M."/>
            <person name="Milani C."/>
            <person name="Lugli G.A."/>
        </authorList>
    </citation>
    <scope>NUCLEOTIDE SEQUENCE [LARGE SCALE GENOMIC DNA]</scope>
    <source>
        <strain evidence="5 6">DSM 23969</strain>
    </source>
</reference>
<dbReference type="eggNOG" id="COG3087">
    <property type="taxonomic scope" value="Bacteria"/>
</dbReference>
<keyword evidence="2" id="KW-0812">Transmembrane</keyword>
<dbReference type="RefSeq" id="WP_051924085.1">
    <property type="nucleotide sequence ID" value="NZ_JDUU01000039.1"/>
</dbReference>
<evidence type="ECO:0000313" key="6">
    <source>
        <dbReference type="Proteomes" id="UP000029108"/>
    </source>
</evidence>
<comment type="caution">
    <text evidence="5">The sequence shown here is derived from an EMBL/GenBank/DDBJ whole genome shotgun (WGS) entry which is preliminary data.</text>
</comment>
<keyword evidence="2" id="KW-0472">Membrane</keyword>
<dbReference type="NCBIfam" id="TIGR04228">
    <property type="entry name" value="isopep_sspB_C2"/>
    <property type="match status" value="1"/>
</dbReference>
<evidence type="ECO:0000256" key="2">
    <source>
        <dbReference type="SAM" id="Phobius"/>
    </source>
</evidence>
<evidence type="ECO:0000259" key="4">
    <source>
        <dbReference type="Pfam" id="PF17998"/>
    </source>
</evidence>
<dbReference type="OrthoDB" id="3222861at2"/>
<protein>
    <submittedName>
        <fullName evidence="5">LPXTG-motif cell wall anchor domain protein</fullName>
    </submittedName>
</protein>
<dbReference type="Pfam" id="PF17998">
    <property type="entry name" value="AgI_II_C2"/>
    <property type="match status" value="1"/>
</dbReference>
<dbReference type="AlphaFoldDB" id="A0A086ZDA5"/>
<name>A0A086ZDA5_9BIFI</name>
<sequence>MSKEERRGSAVRGWPRRAAVIVAGLTAVGMLAGPVTAASADQPSTADTTQVLVPTAGYRLGLSLTMSRPDTGLVVGGTGVIRTTVHVSRGQSIVDERVAVLTVLHYEGHPHGYAKKTVVSKRAVALNHGDTAGGSFSPADFGWDSWQEGEYWFQSTATRQGSMIADASTTAHDPAVSFSLMSKAPQVPLRRVDDVTAADGMSAHVTVSSGTGVGGWRMTLADKLDAHGTRVSVKGMRVMMDDRNVSDDWTLTWDGEKSVVTAVYDGQHMLPSYRTVTLEYDLTVHDPSTGLVDGRAWSEWNEGERTQSGEASFRQWAPNPNVAWIRYDTDKNQWTTVADADRSNTVGVDGKRLLDGDKTSLAVNGTFPKDPAQAPETFSLSADWTAAADLFQADAENVRVYMANTRDVTRPTVGDIAVKGRDVTDQFTIDVKDDTITARLNSQYLDSLATDGTNRQYTLLIPGRISYKDGVAGMLASHGKNAGSELDACATADGIAYTATGAQTVNEQTVTTNRPGICAYVPGVTMRVTSPVTGRDANNKYAGEGDMLAYAMSTAPTLPDLAYPVNQVTLTGSYDPNTIPDWTSLTVSGQSTALDKHDYTLTRDDAHHRFTVTLTGKMLDMWKTNGKPQLTVSWHATVHYTSDTSKTTASGTLAVNGQTTASDTVSVLSCRADGSCKPTGTQTTTGEDSTSVDGKSVLLGDKFVYRATLKSAQASSAASPVWRLGLVFDYDANHVTADTSNIRLIDMTTGQDATVRANITTDAKRGLVYAFLKTVDTTVNGHTVKGDPQPTDLAAYAASDDHDPTRDPAIDQTVLGHEFQLVIPVQVTKTSDALVRLDAKATQITDRTRVDGEVMSTTLKPISPSQDVTVNVGDQTSNGGSVYQNSQFLYRMDSSLLPPDRAERKITQWALTGKYDPKYDRYTGQWAVYATRDVIQGGRMIAHKGERIAGSGYTNPNGDWFTVTDHNGVLTVTATAVYLNLVSANTLGDQGWRAYAQFTRIAAADRVGMTITETLNGQTRGTSVAWTRTPDRTPRLTIVKYDTVSGITKGDRNSTDQALKLTEPRTKLTFRITNASGTDANGNGSWFRARDLVLSDRLVAGDGKVQFEYPADWETRILKPGEHIDVTGWLTGVKTHHTDRATVTGTPLGTCPAVDRQPFDGEDTQPVDRDSVNVNGLVLCRDTKVTSQADDWNAYAGDTLLANTGMGNTWLALTIGLVILLILFCVFSLCKTASRADHALERNRRLKAANLASPGEPSADVDELRQRLDSHSDAKTSD</sequence>
<evidence type="ECO:0000259" key="3">
    <source>
        <dbReference type="Pfam" id="PF16364"/>
    </source>
</evidence>